<gene>
    <name evidence="4" type="ORF">Bca52824_002253</name>
</gene>
<dbReference type="GO" id="GO:0008270">
    <property type="term" value="F:zinc ion binding"/>
    <property type="evidence" value="ECO:0007669"/>
    <property type="project" value="InterPro"/>
</dbReference>
<dbReference type="InterPro" id="IPR036691">
    <property type="entry name" value="Endo/exonu/phosph_ase_sf"/>
</dbReference>
<evidence type="ECO:0000259" key="2">
    <source>
        <dbReference type="Pfam" id="PF03372"/>
    </source>
</evidence>
<dbReference type="GO" id="GO:0003824">
    <property type="term" value="F:catalytic activity"/>
    <property type="evidence" value="ECO:0007669"/>
    <property type="project" value="InterPro"/>
</dbReference>
<feature type="compositionally biased region" description="Basic and acidic residues" evidence="1">
    <location>
        <begin position="94"/>
        <end position="121"/>
    </location>
</feature>
<evidence type="ECO:0008006" key="6">
    <source>
        <dbReference type="Google" id="ProtNLM"/>
    </source>
</evidence>
<proteinExistence type="predicted"/>
<reference evidence="4 5" key="1">
    <citation type="submission" date="2020-02" db="EMBL/GenBank/DDBJ databases">
        <authorList>
            <person name="Ma Q."/>
            <person name="Huang Y."/>
            <person name="Song X."/>
            <person name="Pei D."/>
        </authorList>
    </citation>
    <scope>NUCLEOTIDE SEQUENCE [LARGE SCALE GENOMIC DNA]</scope>
    <source>
        <strain evidence="4">Sxm20200214</strain>
        <tissue evidence="4">Leaf</tissue>
    </source>
</reference>
<accession>A0A8X8BE51</accession>
<feature type="compositionally biased region" description="Low complexity" evidence="1">
    <location>
        <begin position="29"/>
        <end position="39"/>
    </location>
</feature>
<dbReference type="Gene3D" id="3.60.10.10">
    <property type="entry name" value="Endonuclease/exonuclease/phosphatase"/>
    <property type="match status" value="1"/>
</dbReference>
<protein>
    <recommendedName>
        <fullName evidence="6">CCHC-type domain-containing protein</fullName>
    </recommendedName>
</protein>
<dbReference type="EMBL" id="JAAMPC010000001">
    <property type="protein sequence ID" value="KAG2331073.1"/>
    <property type="molecule type" value="Genomic_DNA"/>
</dbReference>
<evidence type="ECO:0000313" key="5">
    <source>
        <dbReference type="Proteomes" id="UP000886595"/>
    </source>
</evidence>
<organism evidence="4 5">
    <name type="scientific">Brassica carinata</name>
    <name type="common">Ethiopian mustard</name>
    <name type="synonym">Abyssinian cabbage</name>
    <dbReference type="NCBI Taxonomy" id="52824"/>
    <lineage>
        <taxon>Eukaryota</taxon>
        <taxon>Viridiplantae</taxon>
        <taxon>Streptophyta</taxon>
        <taxon>Embryophyta</taxon>
        <taxon>Tracheophyta</taxon>
        <taxon>Spermatophyta</taxon>
        <taxon>Magnoliopsida</taxon>
        <taxon>eudicotyledons</taxon>
        <taxon>Gunneridae</taxon>
        <taxon>Pentapetalae</taxon>
        <taxon>rosids</taxon>
        <taxon>malvids</taxon>
        <taxon>Brassicales</taxon>
        <taxon>Brassicaceae</taxon>
        <taxon>Brassiceae</taxon>
        <taxon>Brassica</taxon>
    </lineage>
</organism>
<dbReference type="Proteomes" id="UP000886595">
    <property type="component" value="Unassembled WGS sequence"/>
</dbReference>
<dbReference type="GO" id="GO:0003676">
    <property type="term" value="F:nucleic acid binding"/>
    <property type="evidence" value="ECO:0007669"/>
    <property type="project" value="InterPro"/>
</dbReference>
<dbReference type="InterPro" id="IPR026960">
    <property type="entry name" value="RVT-Znf"/>
</dbReference>
<evidence type="ECO:0000313" key="4">
    <source>
        <dbReference type="EMBL" id="KAG2331073.1"/>
    </source>
</evidence>
<feature type="domain" description="Reverse transcriptase zinc-binding" evidence="3">
    <location>
        <begin position="416"/>
        <end position="454"/>
    </location>
</feature>
<feature type="region of interest" description="Disordered" evidence="1">
    <location>
        <begin position="29"/>
        <end position="133"/>
    </location>
</feature>
<dbReference type="Pfam" id="PF13966">
    <property type="entry name" value="zf-RVT"/>
    <property type="match status" value="1"/>
</dbReference>
<evidence type="ECO:0000259" key="3">
    <source>
        <dbReference type="Pfam" id="PF13966"/>
    </source>
</evidence>
<feature type="domain" description="Endonuclease/exonuclease/phosphatase" evidence="2">
    <location>
        <begin position="129"/>
        <end position="253"/>
    </location>
</feature>
<keyword evidence="5" id="KW-1185">Reference proteome</keyword>
<dbReference type="OrthoDB" id="1742302at2759"/>
<dbReference type="SUPFAM" id="SSF57756">
    <property type="entry name" value="Retrovirus zinc finger-like domains"/>
    <property type="match status" value="1"/>
</dbReference>
<sequence length="488" mass="55420">MPPICQQCNEIGHTSKRCKNAPITCSICSSSSHENSNCTRLKKAEQNRKPSRRHKSNPPAQEWQVRNNPRPAHTPNGASRVLVGEGSGLTPADKYQDVREVTKLRDRTDDEKSSELEHDSSDTYSADSEGYHDDHQNFIKVQTRRKLITLSADQRISGKPWIVLGDFNQTLHPEEHSKPPSLNADAPTRLFRDALLEADLADLTYKGPLFTWTNKSKTNLIAKKLDRALVNDEWLTLIPDSIAVFGEPDFSDHAVCGVILKPTSTRGKRPFRFYNFLLHNEQFLDHLTELWYSLNVNGSAMLTIAKKLKLIKSDIRTFSRDNYSNLERRVQEAHNRLLTAQQSLLQWPSEATALTERTAMEEWQILSKAEESFLIQRSHINSIKGGDCNSAYFHRLIATRRATNHIHYLLDENDNRVRLASWGLNIPTTCCLCAAHEESRDHLFLGCSYTIDLWKLIFAFAGPQSCSSPLLGRTSLTDSGFHSQHPQH</sequence>
<dbReference type="PANTHER" id="PTHR33710">
    <property type="entry name" value="BNAC02G09200D PROTEIN"/>
    <property type="match status" value="1"/>
</dbReference>
<comment type="caution">
    <text evidence="4">The sequence shown here is derived from an EMBL/GenBank/DDBJ whole genome shotgun (WGS) entry which is preliminary data.</text>
</comment>
<dbReference type="InterPro" id="IPR005135">
    <property type="entry name" value="Endo/exonuclease/phosphatase"/>
</dbReference>
<dbReference type="PANTHER" id="PTHR33710:SF71">
    <property type="entry name" value="ENDONUCLEASE_EXONUCLEASE_PHOSPHATASE DOMAIN-CONTAINING PROTEIN"/>
    <property type="match status" value="1"/>
</dbReference>
<evidence type="ECO:0000256" key="1">
    <source>
        <dbReference type="SAM" id="MobiDB-lite"/>
    </source>
</evidence>
<dbReference type="AlphaFoldDB" id="A0A8X8BE51"/>
<dbReference type="SUPFAM" id="SSF56219">
    <property type="entry name" value="DNase I-like"/>
    <property type="match status" value="1"/>
</dbReference>
<dbReference type="InterPro" id="IPR036875">
    <property type="entry name" value="Znf_CCHC_sf"/>
</dbReference>
<name>A0A8X8BE51_BRACI</name>
<dbReference type="Pfam" id="PF03372">
    <property type="entry name" value="Exo_endo_phos"/>
    <property type="match status" value="1"/>
</dbReference>